<feature type="region of interest" description="Disordered" evidence="9">
    <location>
        <begin position="605"/>
        <end position="628"/>
    </location>
</feature>
<evidence type="ECO:0000259" key="10">
    <source>
        <dbReference type="PROSITE" id="PS51379"/>
    </source>
</evidence>
<name>A0A2C5Z815_9HYPO</name>
<dbReference type="Pfam" id="PF04082">
    <property type="entry name" value="Fungal_trans"/>
    <property type="match status" value="1"/>
</dbReference>
<keyword evidence="3" id="KW-0004">4Fe-4S</keyword>
<keyword evidence="5" id="KW-1278">Translocase</keyword>
<dbReference type="NCBIfam" id="NF004538">
    <property type="entry name" value="PRK05888.1-4"/>
    <property type="match status" value="1"/>
</dbReference>
<evidence type="ECO:0000256" key="3">
    <source>
        <dbReference type="ARBA" id="ARBA00022485"/>
    </source>
</evidence>
<dbReference type="PROSITE" id="PS51379">
    <property type="entry name" value="4FE4S_FER_2"/>
    <property type="match status" value="2"/>
</dbReference>
<keyword evidence="7" id="KW-0411">Iron-sulfur</keyword>
<keyword evidence="4" id="KW-0479">Metal-binding</keyword>
<evidence type="ECO:0000256" key="4">
    <source>
        <dbReference type="ARBA" id="ARBA00022723"/>
    </source>
</evidence>
<evidence type="ECO:0000256" key="5">
    <source>
        <dbReference type="ARBA" id="ARBA00022967"/>
    </source>
</evidence>
<dbReference type="InterPro" id="IPR017900">
    <property type="entry name" value="4Fe4S_Fe_S_CS"/>
</dbReference>
<evidence type="ECO:0000256" key="8">
    <source>
        <dbReference type="ARBA" id="ARBA00023242"/>
    </source>
</evidence>
<keyword evidence="6" id="KW-0408">Iron</keyword>
<evidence type="ECO:0000256" key="9">
    <source>
        <dbReference type="SAM" id="MobiDB-lite"/>
    </source>
</evidence>
<proteinExistence type="inferred from homology"/>
<keyword evidence="12" id="KW-1185">Reference proteome</keyword>
<dbReference type="SMART" id="SM00906">
    <property type="entry name" value="Fungal_trans"/>
    <property type="match status" value="1"/>
</dbReference>
<evidence type="ECO:0000313" key="12">
    <source>
        <dbReference type="Proteomes" id="UP000226431"/>
    </source>
</evidence>
<dbReference type="GO" id="GO:0008270">
    <property type="term" value="F:zinc ion binding"/>
    <property type="evidence" value="ECO:0007669"/>
    <property type="project" value="InterPro"/>
</dbReference>
<feature type="domain" description="4Fe-4S ferredoxin-type" evidence="10">
    <location>
        <begin position="721"/>
        <end position="750"/>
    </location>
</feature>
<dbReference type="InterPro" id="IPR007219">
    <property type="entry name" value="XnlR_reg_dom"/>
</dbReference>
<dbReference type="NCBIfam" id="NF004539">
    <property type="entry name" value="PRK05888.1-5"/>
    <property type="match status" value="1"/>
</dbReference>
<dbReference type="GO" id="GO:0006351">
    <property type="term" value="P:DNA-templated transcription"/>
    <property type="evidence" value="ECO:0007669"/>
    <property type="project" value="InterPro"/>
</dbReference>
<dbReference type="InterPro" id="IPR010226">
    <property type="entry name" value="NADH_quinone_OxRdtase_chainI"/>
</dbReference>
<feature type="compositionally biased region" description="Acidic residues" evidence="9">
    <location>
        <begin position="9"/>
        <end position="26"/>
    </location>
</feature>
<dbReference type="GO" id="GO:0003677">
    <property type="term" value="F:DNA binding"/>
    <property type="evidence" value="ECO:0007669"/>
    <property type="project" value="InterPro"/>
</dbReference>
<evidence type="ECO:0000256" key="1">
    <source>
        <dbReference type="ARBA" id="ARBA00001966"/>
    </source>
</evidence>
<dbReference type="CDD" id="cd12148">
    <property type="entry name" value="fungal_TF_MHR"/>
    <property type="match status" value="1"/>
</dbReference>
<dbReference type="SUPFAM" id="SSF54862">
    <property type="entry name" value="4Fe-4S ferredoxins"/>
    <property type="match status" value="1"/>
</dbReference>
<dbReference type="AlphaFoldDB" id="A0A2C5Z815"/>
<dbReference type="STRING" id="2004952.A0A2C5Z815"/>
<dbReference type="GO" id="GO:0032981">
    <property type="term" value="P:mitochondrial respiratory chain complex I assembly"/>
    <property type="evidence" value="ECO:0007669"/>
    <property type="project" value="TreeGrafter"/>
</dbReference>
<gene>
    <name evidence="11" type="ORF">CDD80_2477</name>
</gene>
<reference evidence="11 12" key="1">
    <citation type="submission" date="2017-06" db="EMBL/GenBank/DDBJ databases">
        <title>Ant-infecting Ophiocordyceps genomes reveal a high diversity of potential behavioral manipulation genes and a possible major role for enterotoxins.</title>
        <authorList>
            <person name="De Bekker C."/>
            <person name="Evans H.C."/>
            <person name="Brachmann A."/>
            <person name="Hughes D.P."/>
        </authorList>
    </citation>
    <scope>NUCLEOTIDE SEQUENCE [LARGE SCALE GENOMIC DNA]</scope>
    <source>
        <strain evidence="11 12">Map16</strain>
    </source>
</reference>
<dbReference type="InterPro" id="IPR017896">
    <property type="entry name" value="4Fe4S_Fe-S-bd"/>
</dbReference>
<dbReference type="GO" id="GO:0005739">
    <property type="term" value="C:mitochondrion"/>
    <property type="evidence" value="ECO:0007669"/>
    <property type="project" value="UniProtKB-ARBA"/>
</dbReference>
<dbReference type="FunFam" id="3.30.70.3270:FF:000001">
    <property type="entry name" value="NADH-quinone oxidoreductase subunit I 1"/>
    <property type="match status" value="1"/>
</dbReference>
<evidence type="ECO:0000313" key="11">
    <source>
        <dbReference type="EMBL" id="PHH75321.1"/>
    </source>
</evidence>
<sequence>MEAPSSAGDIDESSSIEAEAEVEAETETVVQEPDLHVDTFSGASSSLDGSFDQTLFSMPDSSPGSYLAAMTTTPMELALDTEQLGSFSFPNESSRNSLASFSSNIISILQTHESEAPSQGSATLSSCKTMAKAIRWHEDVSAQMPSTATELLPSRDVSDRLVGAYFRTYQTIFGILHVPTFHRDYQTFWDTPAVSTPAFTMSLLLVMSIGFVFCPLESAVSRAVVLKWLSVASAGLASLESNSGRSLDGLRIRCLLLLAQRVSSAKGSARWVSTGSLVRMAMCLGLHRDPANEAGENVSSFEAESRRKLWAAILELEVQFSMDCGGIPCVDSLDYDTALPANADDFSWPLEGTVVESKPKEEFTSSSFHILLMETLPVRLKIARIVNSPRCETSFTELLGLSRDLGQHVRLYSAQVKAYTFTSSATPTTFQTKTFELLRIEVESTSLAGSESHRVSSEMNRLIVEYLQSVSKRMDSGDFKTKAYILVSASLAYVEASASGVERENYISQAIKKSLDSYYVGLTARLPSQSISDLPQETVPPAGQVLMPCWNQSSSMFSWEEGNLALQTLPAMLIRRKLLSARAITSLSTASRTALVAQSHQRRGYATPKGSLPSNFRTDMANRRRGEDDSTLDRLGKYFLMTEMARGMYLLLEQFFRPPYTIYYPFEKGPISPRFRGEHALRRYPSGEERCIACKLCEAICPAQAITIEAEERADGSRRTTRYDIDMTKCIYCGFCQESCPVDAIVESPNAEYATETREELLYNKEKLLSNGDKWEPELAACIRADSPYR</sequence>
<dbReference type="Gene3D" id="3.30.70.3270">
    <property type="match status" value="1"/>
</dbReference>
<protein>
    <recommendedName>
        <fullName evidence="10">4Fe-4S ferredoxin-type domain-containing protein</fullName>
    </recommendedName>
</protein>
<dbReference type="PANTHER" id="PTHR10849">
    <property type="entry name" value="NADH DEHYDROGENASE UBIQUINONE IRON-SULFUR PROTEIN 8, MITOCHONDRIAL"/>
    <property type="match status" value="1"/>
</dbReference>
<dbReference type="EMBL" id="NJES01000223">
    <property type="protein sequence ID" value="PHH75321.1"/>
    <property type="molecule type" value="Genomic_DNA"/>
</dbReference>
<feature type="region of interest" description="Disordered" evidence="9">
    <location>
        <begin position="1"/>
        <end position="42"/>
    </location>
</feature>
<dbReference type="HAMAP" id="MF_01351">
    <property type="entry name" value="NDH1_NuoI"/>
    <property type="match status" value="1"/>
</dbReference>
<dbReference type="OrthoDB" id="204405at2759"/>
<comment type="cofactor">
    <cofactor evidence="1">
        <name>[4Fe-4S] cluster</name>
        <dbReference type="ChEBI" id="CHEBI:49883"/>
    </cofactor>
</comment>
<dbReference type="Proteomes" id="UP000226431">
    <property type="component" value="Unassembled WGS sequence"/>
</dbReference>
<dbReference type="GO" id="GO:0051539">
    <property type="term" value="F:4 iron, 4 sulfur cluster binding"/>
    <property type="evidence" value="ECO:0007669"/>
    <property type="project" value="UniProtKB-KW"/>
</dbReference>
<comment type="caution">
    <text evidence="11">The sequence shown here is derived from an EMBL/GenBank/DDBJ whole genome shotgun (WGS) entry which is preliminary data.</text>
</comment>
<evidence type="ECO:0000256" key="2">
    <source>
        <dbReference type="ARBA" id="ARBA00010277"/>
    </source>
</evidence>
<dbReference type="PANTHER" id="PTHR10849:SF20">
    <property type="entry name" value="NADH DEHYDROGENASE [UBIQUINONE] IRON-SULFUR PROTEIN 8, MITOCHONDRIAL"/>
    <property type="match status" value="1"/>
</dbReference>
<dbReference type="Pfam" id="PF12838">
    <property type="entry name" value="Fer4_7"/>
    <property type="match status" value="1"/>
</dbReference>
<dbReference type="GO" id="GO:0003954">
    <property type="term" value="F:NADH dehydrogenase activity"/>
    <property type="evidence" value="ECO:0007669"/>
    <property type="project" value="TreeGrafter"/>
</dbReference>
<dbReference type="GO" id="GO:0006120">
    <property type="term" value="P:mitochondrial electron transport, NADH to ubiquinone"/>
    <property type="evidence" value="ECO:0007669"/>
    <property type="project" value="TreeGrafter"/>
</dbReference>
<evidence type="ECO:0000256" key="6">
    <source>
        <dbReference type="ARBA" id="ARBA00023004"/>
    </source>
</evidence>
<organism evidence="11 12">
    <name type="scientific">Ophiocordyceps camponoti-rufipedis</name>
    <dbReference type="NCBI Taxonomy" id="2004952"/>
    <lineage>
        <taxon>Eukaryota</taxon>
        <taxon>Fungi</taxon>
        <taxon>Dikarya</taxon>
        <taxon>Ascomycota</taxon>
        <taxon>Pezizomycotina</taxon>
        <taxon>Sordariomycetes</taxon>
        <taxon>Hypocreomycetidae</taxon>
        <taxon>Hypocreales</taxon>
        <taxon>Ophiocordycipitaceae</taxon>
        <taxon>Ophiocordyceps</taxon>
    </lineage>
</organism>
<accession>A0A2C5Z815</accession>
<dbReference type="NCBIfam" id="TIGR01971">
    <property type="entry name" value="NuoI"/>
    <property type="match status" value="1"/>
</dbReference>
<dbReference type="PROSITE" id="PS00198">
    <property type="entry name" value="4FE4S_FER_1"/>
    <property type="match status" value="2"/>
</dbReference>
<feature type="domain" description="4Fe-4S ferredoxin-type" evidence="10">
    <location>
        <begin position="682"/>
        <end position="711"/>
    </location>
</feature>
<comment type="similarity">
    <text evidence="2">Belongs to the complex I 23 kDa subunit family.</text>
</comment>
<evidence type="ECO:0000256" key="7">
    <source>
        <dbReference type="ARBA" id="ARBA00023014"/>
    </source>
</evidence>
<keyword evidence="8" id="KW-0539">Nucleus</keyword>
<dbReference type="GO" id="GO:0016020">
    <property type="term" value="C:membrane"/>
    <property type="evidence" value="ECO:0007669"/>
    <property type="project" value="InterPro"/>
</dbReference>